<dbReference type="Pfam" id="PF01067">
    <property type="entry name" value="Calpain_III"/>
    <property type="match status" value="1"/>
</dbReference>
<dbReference type="AlphaFoldDB" id="A0A315VJA0"/>
<evidence type="ECO:0000256" key="1">
    <source>
        <dbReference type="ARBA" id="ARBA00007623"/>
    </source>
</evidence>
<dbReference type="PANTHER" id="PTHR10183">
    <property type="entry name" value="CALPAIN"/>
    <property type="match status" value="1"/>
</dbReference>
<reference evidence="3 4" key="1">
    <citation type="journal article" date="2018" name="G3 (Bethesda)">
        <title>A High-Quality Reference Genome for the Invasive Mosquitofish Gambusia affinis Using a Chicago Library.</title>
        <authorList>
            <person name="Hoffberg S.L."/>
            <person name="Troendle N.J."/>
            <person name="Glenn T.C."/>
            <person name="Mahmud O."/>
            <person name="Louha S."/>
            <person name="Chalopin D."/>
            <person name="Bennetzen J.L."/>
            <person name="Mauricio R."/>
        </authorList>
    </citation>
    <scope>NUCLEOTIDE SEQUENCE [LARGE SCALE GENOMIC DNA]</scope>
    <source>
        <strain evidence="3">NE01/NJP1002.9</strain>
        <tissue evidence="3">Muscle</tissue>
    </source>
</reference>
<dbReference type="InterPro" id="IPR022682">
    <property type="entry name" value="Calpain_domain_III"/>
</dbReference>
<dbReference type="InterPro" id="IPR022684">
    <property type="entry name" value="Calpain_cysteine_protease"/>
</dbReference>
<gene>
    <name evidence="3" type="ORF">CCH79_00001957</name>
</gene>
<sequence length="147" mass="17040">MSFTDWCKNFTDADICHLMNTSLISIQKNWNEEVNFGKWTRNSDPLLNRCGGCVNHRQTFLQNPQYLFDVTKESDEVLISLQQKDRKIYRKEGQGDYLSMGFNILKVTCLQDFFGDDDVFIACGPEKFRYAQDDFSLDDNGDATFTS</sequence>
<comment type="caution">
    <text evidence="3">The sequence shown here is derived from an EMBL/GenBank/DDBJ whole genome shotgun (WGS) entry which is preliminary data.</text>
</comment>
<dbReference type="Gene3D" id="2.60.120.380">
    <property type="match status" value="1"/>
</dbReference>
<evidence type="ECO:0000259" key="2">
    <source>
        <dbReference type="PROSITE" id="PS50309"/>
    </source>
</evidence>
<dbReference type="InterPro" id="IPR003533">
    <property type="entry name" value="Doublecortin_dom"/>
</dbReference>
<dbReference type="PANTHER" id="PTHR10183:SF381">
    <property type="entry name" value="CALPAIN-6"/>
    <property type="match status" value="1"/>
</dbReference>
<dbReference type="GO" id="GO:0005737">
    <property type="term" value="C:cytoplasm"/>
    <property type="evidence" value="ECO:0007669"/>
    <property type="project" value="TreeGrafter"/>
</dbReference>
<keyword evidence="4" id="KW-1185">Reference proteome</keyword>
<comment type="similarity">
    <text evidence="1">Belongs to the peptidase C2 family.</text>
</comment>
<dbReference type="GO" id="GO:0006508">
    <property type="term" value="P:proteolysis"/>
    <property type="evidence" value="ECO:0007669"/>
    <property type="project" value="InterPro"/>
</dbReference>
<evidence type="ECO:0000313" key="4">
    <source>
        <dbReference type="Proteomes" id="UP000250572"/>
    </source>
</evidence>
<dbReference type="SUPFAM" id="SSF49758">
    <property type="entry name" value="Calpain large subunit, middle domain (domain III)"/>
    <property type="match status" value="1"/>
</dbReference>
<dbReference type="Proteomes" id="UP000250572">
    <property type="component" value="Unassembled WGS sequence"/>
</dbReference>
<name>A0A315VJA0_GAMAF</name>
<dbReference type="GO" id="GO:0035556">
    <property type="term" value="P:intracellular signal transduction"/>
    <property type="evidence" value="ECO:0007669"/>
    <property type="project" value="InterPro"/>
</dbReference>
<dbReference type="InterPro" id="IPR036213">
    <property type="entry name" value="Calpain_III_sf"/>
</dbReference>
<dbReference type="InterPro" id="IPR022683">
    <property type="entry name" value="Calpain_III"/>
</dbReference>
<dbReference type="SMART" id="SM00720">
    <property type="entry name" value="calpain_III"/>
    <property type="match status" value="1"/>
</dbReference>
<organism evidence="3 4">
    <name type="scientific">Gambusia affinis</name>
    <name type="common">Western mosquitofish</name>
    <name type="synonym">Heterandria affinis</name>
    <dbReference type="NCBI Taxonomy" id="33528"/>
    <lineage>
        <taxon>Eukaryota</taxon>
        <taxon>Metazoa</taxon>
        <taxon>Chordata</taxon>
        <taxon>Craniata</taxon>
        <taxon>Vertebrata</taxon>
        <taxon>Euteleostomi</taxon>
        <taxon>Actinopterygii</taxon>
        <taxon>Neopterygii</taxon>
        <taxon>Teleostei</taxon>
        <taxon>Neoteleostei</taxon>
        <taxon>Acanthomorphata</taxon>
        <taxon>Ovalentaria</taxon>
        <taxon>Atherinomorphae</taxon>
        <taxon>Cyprinodontiformes</taxon>
        <taxon>Poeciliidae</taxon>
        <taxon>Poeciliinae</taxon>
        <taxon>Gambusia</taxon>
    </lineage>
</organism>
<protein>
    <recommendedName>
        <fullName evidence="2">Doublecortin domain-containing protein</fullName>
    </recommendedName>
</protein>
<feature type="domain" description="Doublecortin" evidence="2">
    <location>
        <begin position="41"/>
        <end position="134"/>
    </location>
</feature>
<proteinExistence type="inferred from homology"/>
<evidence type="ECO:0000313" key="3">
    <source>
        <dbReference type="EMBL" id="PWA23223.1"/>
    </source>
</evidence>
<dbReference type="GO" id="GO:0004198">
    <property type="term" value="F:calcium-dependent cysteine-type endopeptidase activity"/>
    <property type="evidence" value="ECO:0007669"/>
    <property type="project" value="InterPro"/>
</dbReference>
<dbReference type="PROSITE" id="PS50309">
    <property type="entry name" value="DC"/>
    <property type="match status" value="1"/>
</dbReference>
<dbReference type="EMBL" id="NHOQ01001678">
    <property type="protein sequence ID" value="PWA23223.1"/>
    <property type="molecule type" value="Genomic_DNA"/>
</dbReference>
<accession>A0A315VJA0</accession>